<name>A0A921EYX5_9LACO</name>
<dbReference type="AlphaFoldDB" id="A0A921EYX5"/>
<evidence type="ECO:0000313" key="2">
    <source>
        <dbReference type="Proteomes" id="UP000721920"/>
    </source>
</evidence>
<reference evidence="1" key="2">
    <citation type="submission" date="2021-09" db="EMBL/GenBank/DDBJ databases">
        <authorList>
            <person name="Gilroy R."/>
        </authorList>
    </citation>
    <scope>NUCLEOTIDE SEQUENCE</scope>
    <source>
        <strain evidence="1">CHK173-2145</strain>
    </source>
</reference>
<evidence type="ECO:0000313" key="1">
    <source>
        <dbReference type="EMBL" id="HJE86748.1"/>
    </source>
</evidence>
<dbReference type="Proteomes" id="UP000721920">
    <property type="component" value="Unassembled WGS sequence"/>
</dbReference>
<gene>
    <name evidence="1" type="ORF">K8U88_04080</name>
</gene>
<comment type="caution">
    <text evidence="1">The sequence shown here is derived from an EMBL/GenBank/DDBJ whole genome shotgun (WGS) entry which is preliminary data.</text>
</comment>
<dbReference type="EMBL" id="DYXN01000062">
    <property type="protein sequence ID" value="HJE86748.1"/>
    <property type="molecule type" value="Genomic_DNA"/>
</dbReference>
<protein>
    <submittedName>
        <fullName evidence="1">DUF3781 domain-containing protein</fullName>
    </submittedName>
</protein>
<dbReference type="InterPro" id="IPR024229">
    <property type="entry name" value="DUF3781"/>
</dbReference>
<proteinExistence type="predicted"/>
<dbReference type="Pfam" id="PF12636">
    <property type="entry name" value="DUF3781"/>
    <property type="match status" value="1"/>
</dbReference>
<organism evidence="1 2">
    <name type="scientific">Levilactobacillus hammesii</name>
    <dbReference type="NCBI Taxonomy" id="267633"/>
    <lineage>
        <taxon>Bacteria</taxon>
        <taxon>Bacillati</taxon>
        <taxon>Bacillota</taxon>
        <taxon>Bacilli</taxon>
        <taxon>Lactobacillales</taxon>
        <taxon>Lactobacillaceae</taxon>
        <taxon>Levilactobacillus</taxon>
    </lineage>
</organism>
<sequence length="99" mass="11189">MTSIHLCRKTRTQARRELLDQIKAQVCYTELVYGRVKKKLAVNLTKAEVGSLVIAVLGDGATDVEKLGKNYYVTNSTRRAQLVINSFNYRLITANRVTE</sequence>
<reference evidence="1" key="1">
    <citation type="journal article" date="2021" name="PeerJ">
        <title>Extensive microbial diversity within the chicken gut microbiome revealed by metagenomics and culture.</title>
        <authorList>
            <person name="Gilroy R."/>
            <person name="Ravi A."/>
            <person name="Getino M."/>
            <person name="Pursley I."/>
            <person name="Horton D.L."/>
            <person name="Alikhan N.F."/>
            <person name="Baker D."/>
            <person name="Gharbi K."/>
            <person name="Hall N."/>
            <person name="Watson M."/>
            <person name="Adriaenssens E.M."/>
            <person name="Foster-Nyarko E."/>
            <person name="Jarju S."/>
            <person name="Secka A."/>
            <person name="Antonio M."/>
            <person name="Oren A."/>
            <person name="Chaudhuri R.R."/>
            <person name="La Ragione R."/>
            <person name="Hildebrand F."/>
            <person name="Pallen M.J."/>
        </authorList>
    </citation>
    <scope>NUCLEOTIDE SEQUENCE</scope>
    <source>
        <strain evidence="1">CHK173-2145</strain>
    </source>
</reference>
<accession>A0A921EYX5</accession>